<dbReference type="OrthoDB" id="15082at2759"/>
<organism evidence="5 6">
    <name type="scientific">Galemys pyrenaicus</name>
    <name type="common">Iberian desman</name>
    <name type="synonym">Pyrenean desman</name>
    <dbReference type="NCBI Taxonomy" id="202257"/>
    <lineage>
        <taxon>Eukaryota</taxon>
        <taxon>Metazoa</taxon>
        <taxon>Chordata</taxon>
        <taxon>Craniata</taxon>
        <taxon>Vertebrata</taxon>
        <taxon>Euteleostomi</taxon>
        <taxon>Mammalia</taxon>
        <taxon>Eutheria</taxon>
        <taxon>Laurasiatheria</taxon>
        <taxon>Eulipotyphla</taxon>
        <taxon>Talpidae</taxon>
        <taxon>Galemys</taxon>
    </lineage>
</organism>
<reference evidence="5" key="1">
    <citation type="journal article" date="2021" name="Evol. Appl.">
        <title>The genome of the Pyrenean desman and the effects of bottlenecks and inbreeding on the genomic landscape of an endangered species.</title>
        <authorList>
            <person name="Escoda L."/>
            <person name="Castresana J."/>
        </authorList>
    </citation>
    <scope>NUCLEOTIDE SEQUENCE</scope>
    <source>
        <strain evidence="5">IBE-C5619</strain>
    </source>
</reference>
<name>A0A8J6BAC5_GALPY</name>
<feature type="non-terminal residue" evidence="5">
    <location>
        <position position="225"/>
    </location>
</feature>
<feature type="signal peptide" evidence="4">
    <location>
        <begin position="1"/>
        <end position="19"/>
    </location>
</feature>
<gene>
    <name evidence="5" type="ORF">J0S82_018569</name>
</gene>
<accession>A0A8J6BAC5</accession>
<dbReference type="Pfam" id="PF10255">
    <property type="entry name" value="Paf67"/>
    <property type="match status" value="1"/>
</dbReference>
<feature type="chain" id="PRO_5035280221" evidence="4">
    <location>
        <begin position="20"/>
        <end position="225"/>
    </location>
</feature>
<comment type="caution">
    <text evidence="5">The sequence shown here is derived from an EMBL/GenBank/DDBJ whole genome shotgun (WGS) entry which is preliminary data.</text>
</comment>
<dbReference type="InterPro" id="IPR019382">
    <property type="entry name" value="eIF3l"/>
</dbReference>
<evidence type="ECO:0000256" key="4">
    <source>
        <dbReference type="SAM" id="SignalP"/>
    </source>
</evidence>
<keyword evidence="1" id="KW-0963">Cytoplasm</keyword>
<proteinExistence type="predicted"/>
<sequence>MFTVSSVSFILWWTHPTSADSWRYTQVEVTPRVWLEGWMLTYFSLVEHLYLHYLLRDYSQAIKVLRNIKLNGKSMYSCVPKCQVTTNYYVGFENLMIPLHPENQEHVSEDNAKNEEMYVLLAFALTMYPCIWMRAFSSRFRRNTRTKVLCTHQGDGDLFAAPEDFFQRGTIAAPALHQLQLPQALHTHACGRVGQLPGSHRGDPHLVFKHTMKNLVWTSSISALT</sequence>
<dbReference type="PANTHER" id="PTHR13242">
    <property type="entry name" value="EUKARYOTIC TRANSLATION INITIATION FACTOR 3"/>
    <property type="match status" value="1"/>
</dbReference>
<dbReference type="EMBL" id="JAGFMF010011478">
    <property type="protein sequence ID" value="KAG8521344.1"/>
    <property type="molecule type" value="Genomic_DNA"/>
</dbReference>
<evidence type="ECO:0000313" key="6">
    <source>
        <dbReference type="Proteomes" id="UP000700334"/>
    </source>
</evidence>
<dbReference type="GO" id="GO:0003743">
    <property type="term" value="F:translation initiation factor activity"/>
    <property type="evidence" value="ECO:0007669"/>
    <property type="project" value="UniProtKB-KW"/>
</dbReference>
<keyword evidence="3" id="KW-0648">Protein biosynthesis</keyword>
<dbReference type="GO" id="GO:0005852">
    <property type="term" value="C:eukaryotic translation initiation factor 3 complex"/>
    <property type="evidence" value="ECO:0007669"/>
    <property type="project" value="InterPro"/>
</dbReference>
<dbReference type="AlphaFoldDB" id="A0A8J6BAC5"/>
<evidence type="ECO:0000256" key="1">
    <source>
        <dbReference type="ARBA" id="ARBA00022490"/>
    </source>
</evidence>
<protein>
    <submittedName>
        <fullName evidence="5">Eukaryotic translation initiation factor 3 subunit L</fullName>
    </submittedName>
</protein>
<evidence type="ECO:0000313" key="5">
    <source>
        <dbReference type="EMBL" id="KAG8521344.1"/>
    </source>
</evidence>
<keyword evidence="2 5" id="KW-0396">Initiation factor</keyword>
<dbReference type="PANTHER" id="PTHR13242:SF0">
    <property type="entry name" value="EUKARYOTIC TRANSLATION INITIATION FACTOR 3 SUBUNIT L"/>
    <property type="match status" value="1"/>
</dbReference>
<evidence type="ECO:0000256" key="2">
    <source>
        <dbReference type="ARBA" id="ARBA00022540"/>
    </source>
</evidence>
<keyword evidence="4" id="KW-0732">Signal</keyword>
<dbReference type="Proteomes" id="UP000700334">
    <property type="component" value="Unassembled WGS sequence"/>
</dbReference>
<keyword evidence="6" id="KW-1185">Reference proteome</keyword>
<evidence type="ECO:0000256" key="3">
    <source>
        <dbReference type="ARBA" id="ARBA00022917"/>
    </source>
</evidence>